<feature type="compositionally biased region" description="Low complexity" evidence="1">
    <location>
        <begin position="1"/>
        <end position="12"/>
    </location>
</feature>
<sequence length="142" mass="14903">MAPAPADRASPASRRRRIRGPEMTRDDRSSLSKGRVEHYLLLTAGLVPLVVLLALLEPLEPEKSLVMSSETSGSSGILASETQSCVFTPGTIALPSILNRSPFDCDDSVTPAPGPVSMSAKHHAAATRAACTSTRNSGILPP</sequence>
<evidence type="ECO:0000313" key="2">
    <source>
        <dbReference type="EMBL" id="TNN63239.1"/>
    </source>
</evidence>
<feature type="compositionally biased region" description="Basic and acidic residues" evidence="1">
    <location>
        <begin position="19"/>
        <end position="31"/>
    </location>
</feature>
<dbReference type="EMBL" id="SRLO01000277">
    <property type="protein sequence ID" value="TNN63239.1"/>
    <property type="molecule type" value="Genomic_DNA"/>
</dbReference>
<feature type="region of interest" description="Disordered" evidence="1">
    <location>
        <begin position="1"/>
        <end position="31"/>
    </location>
</feature>
<reference evidence="2 3" key="1">
    <citation type="submission" date="2019-03" db="EMBL/GenBank/DDBJ databases">
        <title>First draft genome of Liparis tanakae, snailfish: a comprehensive survey of snailfish specific genes.</title>
        <authorList>
            <person name="Kim W."/>
            <person name="Song I."/>
            <person name="Jeong J.-H."/>
            <person name="Kim D."/>
            <person name="Kim S."/>
            <person name="Ryu S."/>
            <person name="Song J.Y."/>
            <person name="Lee S.K."/>
        </authorList>
    </citation>
    <scope>NUCLEOTIDE SEQUENCE [LARGE SCALE GENOMIC DNA]</scope>
    <source>
        <tissue evidence="2">Muscle</tissue>
    </source>
</reference>
<accession>A0A4Z2HBP5</accession>
<keyword evidence="3" id="KW-1185">Reference proteome</keyword>
<evidence type="ECO:0000313" key="3">
    <source>
        <dbReference type="Proteomes" id="UP000314294"/>
    </source>
</evidence>
<name>A0A4Z2HBP5_9TELE</name>
<dbReference type="AlphaFoldDB" id="A0A4Z2HBP5"/>
<evidence type="ECO:0000256" key="1">
    <source>
        <dbReference type="SAM" id="MobiDB-lite"/>
    </source>
</evidence>
<protein>
    <submittedName>
        <fullName evidence="2">Uncharacterized protein</fullName>
    </submittedName>
</protein>
<gene>
    <name evidence="2" type="ORF">EYF80_026490</name>
</gene>
<proteinExistence type="predicted"/>
<comment type="caution">
    <text evidence="2">The sequence shown here is derived from an EMBL/GenBank/DDBJ whole genome shotgun (WGS) entry which is preliminary data.</text>
</comment>
<organism evidence="2 3">
    <name type="scientific">Liparis tanakae</name>
    <name type="common">Tanaka's snailfish</name>
    <dbReference type="NCBI Taxonomy" id="230148"/>
    <lineage>
        <taxon>Eukaryota</taxon>
        <taxon>Metazoa</taxon>
        <taxon>Chordata</taxon>
        <taxon>Craniata</taxon>
        <taxon>Vertebrata</taxon>
        <taxon>Euteleostomi</taxon>
        <taxon>Actinopterygii</taxon>
        <taxon>Neopterygii</taxon>
        <taxon>Teleostei</taxon>
        <taxon>Neoteleostei</taxon>
        <taxon>Acanthomorphata</taxon>
        <taxon>Eupercaria</taxon>
        <taxon>Perciformes</taxon>
        <taxon>Cottioidei</taxon>
        <taxon>Cottales</taxon>
        <taxon>Liparidae</taxon>
        <taxon>Liparis</taxon>
    </lineage>
</organism>
<dbReference type="Proteomes" id="UP000314294">
    <property type="component" value="Unassembled WGS sequence"/>
</dbReference>